<dbReference type="Gene3D" id="1.20.920.20">
    <property type="match status" value="1"/>
</dbReference>
<gene>
    <name evidence="1" type="ORF">CHS0354_016274</name>
</gene>
<proteinExistence type="predicted"/>
<reference evidence="1" key="1">
    <citation type="journal article" date="2021" name="Genome Biol. Evol.">
        <title>A High-Quality Reference Genome for a Parasitic Bivalve with Doubly Uniparental Inheritance (Bivalvia: Unionida).</title>
        <authorList>
            <person name="Smith C.H."/>
        </authorList>
    </citation>
    <scope>NUCLEOTIDE SEQUENCE</scope>
    <source>
        <strain evidence="1">CHS0354</strain>
    </source>
</reference>
<evidence type="ECO:0000313" key="2">
    <source>
        <dbReference type="Proteomes" id="UP001195483"/>
    </source>
</evidence>
<reference evidence="1" key="3">
    <citation type="submission" date="2023-05" db="EMBL/GenBank/DDBJ databases">
        <authorList>
            <person name="Smith C.H."/>
        </authorList>
    </citation>
    <scope>NUCLEOTIDE SEQUENCE</scope>
    <source>
        <strain evidence="1">CHS0354</strain>
        <tissue evidence="1">Mantle</tissue>
    </source>
</reference>
<organism evidence="1 2">
    <name type="scientific">Potamilus streckersoni</name>
    <dbReference type="NCBI Taxonomy" id="2493646"/>
    <lineage>
        <taxon>Eukaryota</taxon>
        <taxon>Metazoa</taxon>
        <taxon>Spiralia</taxon>
        <taxon>Lophotrochozoa</taxon>
        <taxon>Mollusca</taxon>
        <taxon>Bivalvia</taxon>
        <taxon>Autobranchia</taxon>
        <taxon>Heteroconchia</taxon>
        <taxon>Palaeoheterodonta</taxon>
        <taxon>Unionida</taxon>
        <taxon>Unionoidea</taxon>
        <taxon>Unionidae</taxon>
        <taxon>Ambleminae</taxon>
        <taxon>Lampsilini</taxon>
        <taxon>Potamilus</taxon>
    </lineage>
</organism>
<comment type="caution">
    <text evidence="1">The sequence shown here is derived from an EMBL/GenBank/DDBJ whole genome shotgun (WGS) entry which is preliminary data.</text>
</comment>
<reference evidence="1" key="2">
    <citation type="journal article" date="2021" name="Genome Biol. Evol.">
        <title>Developing a high-quality reference genome for a parasitic bivalve with doubly uniparental inheritance (Bivalvia: Unionida).</title>
        <authorList>
            <person name="Smith C.H."/>
        </authorList>
    </citation>
    <scope>NUCLEOTIDE SEQUENCE</scope>
    <source>
        <strain evidence="1">CHS0354</strain>
        <tissue evidence="1">Mantle</tissue>
    </source>
</reference>
<evidence type="ECO:0000313" key="1">
    <source>
        <dbReference type="EMBL" id="KAK3581413.1"/>
    </source>
</evidence>
<dbReference type="AlphaFoldDB" id="A0AAE0VKA7"/>
<feature type="non-terminal residue" evidence="1">
    <location>
        <position position="109"/>
    </location>
</feature>
<name>A0AAE0VKA7_9BIVA</name>
<accession>A0AAE0VKA7</accession>
<protein>
    <submittedName>
        <fullName evidence="1">Uncharacterized protein</fullName>
    </submittedName>
</protein>
<dbReference type="Proteomes" id="UP001195483">
    <property type="component" value="Unassembled WGS sequence"/>
</dbReference>
<sequence>MHAESIQKRFNINISELINATEKKTLELVERAVDAVETRGFESYFPEELKIARELIARLKKIQKLMHEVMNLNQTTIAEIRSYGNPVKEIHIVMQATLLLLGHFEEETK</sequence>
<dbReference type="EMBL" id="JAEAOA010001006">
    <property type="protein sequence ID" value="KAK3581413.1"/>
    <property type="molecule type" value="Genomic_DNA"/>
</dbReference>
<keyword evidence="2" id="KW-1185">Reference proteome</keyword>